<dbReference type="InterPro" id="IPR048350">
    <property type="entry name" value="S-Me-THD-like_C"/>
</dbReference>
<dbReference type="Pfam" id="PF20906">
    <property type="entry name" value="S-Me-THD_C"/>
    <property type="match status" value="1"/>
</dbReference>
<evidence type="ECO:0000259" key="1">
    <source>
        <dbReference type="Pfam" id="PF20906"/>
    </source>
</evidence>
<comment type="caution">
    <text evidence="2">The sequence shown here is derived from an EMBL/GenBank/DDBJ whole genome shotgun (WGS) entry which is preliminary data.</text>
</comment>
<protein>
    <recommendedName>
        <fullName evidence="1">S-Me-THD-like C-terminal domain-containing protein</fullName>
    </recommendedName>
</protein>
<accession>X0SV37</accession>
<name>X0SV37_9ZZZZ</name>
<feature type="non-terminal residue" evidence="2">
    <location>
        <position position="1"/>
    </location>
</feature>
<organism evidence="2">
    <name type="scientific">marine sediment metagenome</name>
    <dbReference type="NCBI Taxonomy" id="412755"/>
    <lineage>
        <taxon>unclassified sequences</taxon>
        <taxon>metagenomes</taxon>
        <taxon>ecological metagenomes</taxon>
    </lineage>
</organism>
<dbReference type="AlphaFoldDB" id="X0SV37"/>
<dbReference type="EMBL" id="BARS01008508">
    <property type="protein sequence ID" value="GAF79802.1"/>
    <property type="molecule type" value="Genomic_DNA"/>
</dbReference>
<dbReference type="SUPFAM" id="SSF160991">
    <property type="entry name" value="CV3147-like"/>
    <property type="match status" value="1"/>
</dbReference>
<evidence type="ECO:0000313" key="2">
    <source>
        <dbReference type="EMBL" id="GAF79802.1"/>
    </source>
</evidence>
<gene>
    <name evidence="2" type="ORF">S01H1_16204</name>
</gene>
<reference evidence="2" key="1">
    <citation type="journal article" date="2014" name="Front. Microbiol.">
        <title>High frequency of phylogenetically diverse reductive dehalogenase-homologous genes in deep subseafloor sedimentary metagenomes.</title>
        <authorList>
            <person name="Kawai M."/>
            <person name="Futagami T."/>
            <person name="Toyoda A."/>
            <person name="Takaki Y."/>
            <person name="Nishi S."/>
            <person name="Hori S."/>
            <person name="Arai W."/>
            <person name="Tsubouchi T."/>
            <person name="Morono Y."/>
            <person name="Uchiyama I."/>
            <person name="Ito T."/>
            <person name="Fujiyama A."/>
            <person name="Inagaki F."/>
            <person name="Takami H."/>
        </authorList>
    </citation>
    <scope>NUCLEOTIDE SEQUENCE</scope>
    <source>
        <strain evidence="2">Expedition CK06-06</strain>
    </source>
</reference>
<dbReference type="Gene3D" id="2.40.390.10">
    <property type="entry name" value="CV3147-like"/>
    <property type="match status" value="1"/>
</dbReference>
<sequence length="200" mass="22122">TKVLSHQRWEDISRAMAIMSGGGCSPAMAMTGKIAKEGTAHKTFSLAVDVGKAILKARESGDDPVDAVVKSSGGYKIFEGKVGGYTNERKGGFVWGNAWIEGTGDFKGKTFKLWYKNENQISWLDGKPYITCPDPFTVLDAKTGLGMSNFRTDWWTPGKEVAVTAMKACEHWRTERGLKIYNPGHFDFDIEYVPIEEKLG</sequence>
<dbReference type="InterPro" id="IPR024071">
    <property type="entry name" value="S-Me-THD_C_sf"/>
</dbReference>
<proteinExistence type="predicted"/>
<feature type="domain" description="S-Me-THD-like C-terminal" evidence="1">
    <location>
        <begin position="7"/>
        <end position="195"/>
    </location>
</feature>